<reference evidence="1" key="1">
    <citation type="submission" date="2022-11" db="EMBL/GenBank/DDBJ databases">
        <authorList>
            <person name="Hyden B.L."/>
            <person name="Feng K."/>
            <person name="Yates T."/>
            <person name="Jawdy S."/>
            <person name="Smart L.B."/>
            <person name="Muchero W."/>
        </authorList>
    </citation>
    <scope>NUCLEOTIDE SEQUENCE</scope>
    <source>
        <tissue evidence="1">Shoot tip</tissue>
    </source>
</reference>
<reference evidence="1" key="2">
    <citation type="journal article" date="2023" name="Int. J. Mol. Sci.">
        <title>De Novo Assembly and Annotation of 11 Diverse Shrub Willow (Salix) Genomes Reveals Novel Gene Organization in Sex-Linked Regions.</title>
        <authorList>
            <person name="Hyden B."/>
            <person name="Feng K."/>
            <person name="Yates T.B."/>
            <person name="Jawdy S."/>
            <person name="Cereghino C."/>
            <person name="Smart L.B."/>
            <person name="Muchero W."/>
        </authorList>
    </citation>
    <scope>NUCLEOTIDE SEQUENCE [LARGE SCALE GENOMIC DNA]</scope>
    <source>
        <tissue evidence="1">Shoot tip</tissue>
    </source>
</reference>
<dbReference type="AlphaFoldDB" id="A0A9Q0VMR2"/>
<protein>
    <submittedName>
        <fullName evidence="1">Uncharacterized protein</fullName>
    </submittedName>
</protein>
<organism evidence="1 2">
    <name type="scientific">Salix viminalis</name>
    <name type="common">Common osier</name>
    <name type="synonym">Basket willow</name>
    <dbReference type="NCBI Taxonomy" id="40686"/>
    <lineage>
        <taxon>Eukaryota</taxon>
        <taxon>Viridiplantae</taxon>
        <taxon>Streptophyta</taxon>
        <taxon>Embryophyta</taxon>
        <taxon>Tracheophyta</taxon>
        <taxon>Spermatophyta</taxon>
        <taxon>Magnoliopsida</taxon>
        <taxon>eudicotyledons</taxon>
        <taxon>Gunneridae</taxon>
        <taxon>Pentapetalae</taxon>
        <taxon>rosids</taxon>
        <taxon>fabids</taxon>
        <taxon>Malpighiales</taxon>
        <taxon>Salicaceae</taxon>
        <taxon>Saliceae</taxon>
        <taxon>Salix</taxon>
    </lineage>
</organism>
<comment type="caution">
    <text evidence="1">The sequence shown here is derived from an EMBL/GenBank/DDBJ whole genome shotgun (WGS) entry which is preliminary data.</text>
</comment>
<keyword evidence="2" id="KW-1185">Reference proteome</keyword>
<dbReference type="EMBL" id="JAPFFL010000001">
    <property type="protein sequence ID" value="KAJ6750400.1"/>
    <property type="molecule type" value="Genomic_DNA"/>
</dbReference>
<dbReference type="OrthoDB" id="852151at2759"/>
<sequence length="180" mass="20477">MSVEQFVWEPFIVKRFVWELFIVKRFVWRDLSHSGMIVGMRNNGVIGDDLLVPMSLLVSKSGILKSELVKEVNPDLLQPEPPYSYLPVPPPFKFHAAGGRSLSVLKILYLMMLHQTRKMLFTLHLPIEKAQRVSKSQKLDIAALVLSMGEVYTAPQQKKQCVFVIDTAISTLDSEVTSKY</sequence>
<gene>
    <name evidence="1" type="ORF">OIU85_000979</name>
</gene>
<evidence type="ECO:0000313" key="1">
    <source>
        <dbReference type="EMBL" id="KAJ6750400.1"/>
    </source>
</evidence>
<name>A0A9Q0VMR2_SALVM</name>
<dbReference type="Proteomes" id="UP001151529">
    <property type="component" value="Chromosome 16"/>
</dbReference>
<proteinExistence type="predicted"/>
<evidence type="ECO:0000313" key="2">
    <source>
        <dbReference type="Proteomes" id="UP001151529"/>
    </source>
</evidence>
<accession>A0A9Q0VMR2</accession>